<feature type="region of interest" description="Disordered" evidence="6">
    <location>
        <begin position="162"/>
        <end position="182"/>
    </location>
</feature>
<comment type="caution">
    <text evidence="8">The sequence shown here is derived from an EMBL/GenBank/DDBJ whole genome shotgun (WGS) entry which is preliminary data.</text>
</comment>
<dbReference type="EMBL" id="VFQX01000061">
    <property type="protein sequence ID" value="KAF0973205.1"/>
    <property type="molecule type" value="Genomic_DNA"/>
</dbReference>
<dbReference type="SUPFAM" id="SSF48371">
    <property type="entry name" value="ARM repeat"/>
    <property type="match status" value="1"/>
</dbReference>
<feature type="compositionally biased region" description="Acidic residues" evidence="6">
    <location>
        <begin position="468"/>
        <end position="486"/>
    </location>
</feature>
<dbReference type="CDD" id="cd16100">
    <property type="entry name" value="ARID"/>
    <property type="match status" value="1"/>
</dbReference>
<evidence type="ECO:0000313" key="8">
    <source>
        <dbReference type="EMBL" id="KAF0973205.1"/>
    </source>
</evidence>
<dbReference type="Gene3D" id="1.10.150.60">
    <property type="entry name" value="ARID DNA-binding domain"/>
    <property type="match status" value="1"/>
</dbReference>
<feature type="region of interest" description="Disordered" evidence="6">
    <location>
        <begin position="465"/>
        <end position="491"/>
    </location>
</feature>
<dbReference type="PANTHER" id="PTHR15348:SF0">
    <property type="entry name" value="PROTEIN DEAD RINGER"/>
    <property type="match status" value="1"/>
</dbReference>
<dbReference type="SMART" id="SM00501">
    <property type="entry name" value="BRIGHT"/>
    <property type="match status" value="1"/>
</dbReference>
<evidence type="ECO:0000256" key="3">
    <source>
        <dbReference type="ARBA" id="ARBA00023125"/>
    </source>
</evidence>
<proteinExistence type="predicted"/>
<evidence type="ECO:0000256" key="1">
    <source>
        <dbReference type="ARBA" id="ARBA00022853"/>
    </source>
</evidence>
<evidence type="ECO:0000259" key="7">
    <source>
        <dbReference type="PROSITE" id="PS51011"/>
    </source>
</evidence>
<dbReference type="RefSeq" id="XP_044557918.1">
    <property type="nucleotide sequence ID" value="XM_044712263.1"/>
</dbReference>
<dbReference type="GO" id="GO:0005634">
    <property type="term" value="C:nucleus"/>
    <property type="evidence" value="ECO:0007669"/>
    <property type="project" value="TreeGrafter"/>
</dbReference>
<dbReference type="SMART" id="SM01014">
    <property type="entry name" value="ARID"/>
    <property type="match status" value="1"/>
</dbReference>
<keyword evidence="5" id="KW-0539">Nucleus</keyword>
<dbReference type="VEuPathDB" id="AmoebaDB:NF0033470"/>
<dbReference type="Pfam" id="PF01388">
    <property type="entry name" value="ARID"/>
    <property type="match status" value="1"/>
</dbReference>
<reference evidence="8 9" key="1">
    <citation type="journal article" date="2019" name="Sci. Rep.">
        <title>Nanopore sequencing improves the draft genome of the human pathogenic amoeba Naegleria fowleri.</title>
        <authorList>
            <person name="Liechti N."/>
            <person name="Schurch N."/>
            <person name="Bruggmann R."/>
            <person name="Wittwer M."/>
        </authorList>
    </citation>
    <scope>NUCLEOTIDE SEQUENCE [LARGE SCALE GENOMIC DNA]</scope>
    <source>
        <strain evidence="8 9">ATCC 30894</strain>
    </source>
</reference>
<dbReference type="InterPro" id="IPR045147">
    <property type="entry name" value="ARI3A/B/C"/>
</dbReference>
<dbReference type="VEuPathDB" id="AmoebaDB:FDP41_008412"/>
<organism evidence="8 9">
    <name type="scientific">Naegleria fowleri</name>
    <name type="common">Brain eating amoeba</name>
    <dbReference type="NCBI Taxonomy" id="5763"/>
    <lineage>
        <taxon>Eukaryota</taxon>
        <taxon>Discoba</taxon>
        <taxon>Heterolobosea</taxon>
        <taxon>Tetramitia</taxon>
        <taxon>Eutetramitia</taxon>
        <taxon>Vahlkampfiidae</taxon>
        <taxon>Naegleria</taxon>
    </lineage>
</organism>
<gene>
    <name evidence="8" type="ORF">FDP41_008412</name>
</gene>
<dbReference type="InterPro" id="IPR036431">
    <property type="entry name" value="ARID_dom_sf"/>
</dbReference>
<keyword evidence="2" id="KW-0805">Transcription regulation</keyword>
<name>A0A6A5BGR0_NAEFO</name>
<keyword evidence="1" id="KW-0156">Chromatin regulator</keyword>
<dbReference type="Proteomes" id="UP000444721">
    <property type="component" value="Unassembled WGS sequence"/>
</dbReference>
<dbReference type="VEuPathDB" id="AmoebaDB:NfTy_093480"/>
<keyword evidence="9" id="KW-1185">Reference proteome</keyword>
<dbReference type="OrthoDB" id="10044343at2759"/>
<evidence type="ECO:0000256" key="4">
    <source>
        <dbReference type="ARBA" id="ARBA00023163"/>
    </source>
</evidence>
<sequence length="689" mass="79840">MPRKKKSVLEEEEEEDVFGDNEDIDVEERDKFLRDLNEFMEKRGTPIPYDNLPQLGGRRLNVYKLWLQVWSRGGYEAVCENKQWTEVRDAYQVPKTCTSASYSLKMYYQKWLYSYEQVMKLGKADPTQKQTPHVLEQQKKEAASGAVVKKVAPTVKKRVFTSSSGASKARKTEKEYQPKKKPSTYQNALNFQQLAQGLQLANIRKHQAEIEHSVLPIESLANAFEHRMNGFYTRSDIDSDDIIKEIEYAKRIHCSLRSNDPSLVEWALYQILRLSENEHFRCEHVSDLLEFCENFLLEYACEIEKQNMKGDQDIFNLKDQRYMECQHKAFICITILRNASLITENRSSIGKATGLIETLTFYLRYNVQDVVHLDWRLRIMDIIINVSEFIDFTSNTIFDNVVNYTLDTNEEDGLLLSATCLECINSILKTKTNLPVIESFLMNTPKMLEKIIGFLACPSITKPSESYFDNENEQEKVDEEEEDGENKEDLGIENQKLTRSNVTFKLSSVELLCRASALSFIFHLCQSTTNSSLLELLANSTSFIDRIVTLIVWKSNLYNRIHQYPYIIFEQVKDHVRENSERGDGNIFAKASNHEKDDTDEYDEKNDIEELYDGFDSCFAQTPDEKTDTPKISDALKFQKKCIAILQTLGKHTDVLRKSPQFSTYNKEFMYLTLLTHPIISKGLTSLMH</sequence>
<accession>A0A6A5BGR0</accession>
<feature type="domain" description="ARID" evidence="7">
    <location>
        <begin position="26"/>
        <end position="120"/>
    </location>
</feature>
<keyword evidence="3" id="KW-0238">DNA-binding</keyword>
<dbReference type="GO" id="GO:0003677">
    <property type="term" value="F:DNA binding"/>
    <property type="evidence" value="ECO:0007669"/>
    <property type="project" value="UniProtKB-KW"/>
</dbReference>
<protein>
    <recommendedName>
        <fullName evidence="7">ARID domain-containing protein</fullName>
    </recommendedName>
</protein>
<dbReference type="SUPFAM" id="SSF46774">
    <property type="entry name" value="ARID-like"/>
    <property type="match status" value="1"/>
</dbReference>
<dbReference type="InterPro" id="IPR016024">
    <property type="entry name" value="ARM-type_fold"/>
</dbReference>
<keyword evidence="4" id="KW-0804">Transcription</keyword>
<feature type="region of interest" description="Disordered" evidence="6">
    <location>
        <begin position="1"/>
        <end position="21"/>
    </location>
</feature>
<evidence type="ECO:0000256" key="5">
    <source>
        <dbReference type="ARBA" id="ARBA00023242"/>
    </source>
</evidence>
<dbReference type="GO" id="GO:0006325">
    <property type="term" value="P:chromatin organization"/>
    <property type="evidence" value="ECO:0007669"/>
    <property type="project" value="UniProtKB-KW"/>
</dbReference>
<feature type="compositionally biased region" description="Acidic residues" evidence="6">
    <location>
        <begin position="10"/>
        <end position="21"/>
    </location>
</feature>
<dbReference type="AlphaFoldDB" id="A0A6A5BGR0"/>
<evidence type="ECO:0000256" key="6">
    <source>
        <dbReference type="SAM" id="MobiDB-lite"/>
    </source>
</evidence>
<dbReference type="PROSITE" id="PS51011">
    <property type="entry name" value="ARID"/>
    <property type="match status" value="1"/>
</dbReference>
<dbReference type="GeneID" id="68115630"/>
<dbReference type="OMA" id="CENKQWT"/>
<dbReference type="InterPro" id="IPR001606">
    <property type="entry name" value="ARID_dom"/>
</dbReference>
<evidence type="ECO:0000313" key="9">
    <source>
        <dbReference type="Proteomes" id="UP000444721"/>
    </source>
</evidence>
<evidence type="ECO:0000256" key="2">
    <source>
        <dbReference type="ARBA" id="ARBA00023015"/>
    </source>
</evidence>
<dbReference type="PANTHER" id="PTHR15348">
    <property type="entry name" value="AT-RICH INTERACTIVE DOMAIN-CONTAINING PROTEIN ARID DOMAIN- CONTAINING PROTEIN DEAD RINGER PROTEIN B-CELL REGULATOR OF IGH TRANSCRIPTION BRIGHT"/>
    <property type="match status" value="1"/>
</dbReference>
<dbReference type="GO" id="GO:0006357">
    <property type="term" value="P:regulation of transcription by RNA polymerase II"/>
    <property type="evidence" value="ECO:0007669"/>
    <property type="project" value="InterPro"/>
</dbReference>